<reference evidence="1 2" key="1">
    <citation type="journal article" date="2019" name="Int. J. Syst. Evol. Microbiol.">
        <title>The Global Catalogue of Microorganisms (GCM) 10K type strain sequencing project: providing services to taxonomists for standard genome sequencing and annotation.</title>
        <authorList>
            <consortium name="The Broad Institute Genomics Platform"/>
            <consortium name="The Broad Institute Genome Sequencing Center for Infectious Disease"/>
            <person name="Wu L."/>
            <person name="Ma J."/>
        </authorList>
    </citation>
    <scope>NUCLEOTIDE SEQUENCE [LARGE SCALE GENOMIC DNA]</scope>
    <source>
        <strain evidence="1 2">JCM 4805</strain>
    </source>
</reference>
<keyword evidence="2" id="KW-1185">Reference proteome</keyword>
<evidence type="ECO:0000313" key="2">
    <source>
        <dbReference type="Proteomes" id="UP001500909"/>
    </source>
</evidence>
<name>A0ABN1BF35_9ACTN</name>
<accession>A0ABN1BF35</accession>
<comment type="caution">
    <text evidence="1">The sequence shown here is derived from an EMBL/GenBank/DDBJ whole genome shotgun (WGS) entry which is preliminary data.</text>
</comment>
<dbReference type="EMBL" id="BAAABY010000057">
    <property type="protein sequence ID" value="GAA0496379.1"/>
    <property type="molecule type" value="Genomic_DNA"/>
</dbReference>
<proteinExistence type="predicted"/>
<organism evidence="1 2">
    <name type="scientific">Streptomyces olivaceiscleroticus</name>
    <dbReference type="NCBI Taxonomy" id="68245"/>
    <lineage>
        <taxon>Bacteria</taxon>
        <taxon>Bacillati</taxon>
        <taxon>Actinomycetota</taxon>
        <taxon>Actinomycetes</taxon>
        <taxon>Kitasatosporales</taxon>
        <taxon>Streptomycetaceae</taxon>
        <taxon>Streptomyces</taxon>
    </lineage>
</organism>
<dbReference type="Proteomes" id="UP001500909">
    <property type="component" value="Unassembled WGS sequence"/>
</dbReference>
<protein>
    <submittedName>
        <fullName evidence="1">Uncharacterized protein</fullName>
    </submittedName>
</protein>
<evidence type="ECO:0000313" key="1">
    <source>
        <dbReference type="EMBL" id="GAA0496379.1"/>
    </source>
</evidence>
<sequence>MARRCQRRHSADPLRRVPAWVRIFLAVADASRGRESERPPAPPLPALSLPKEIRARWAHALIEADHAALRSRLTEAVTD</sequence>
<gene>
    <name evidence="1" type="ORF">GCM10010361_72280</name>
</gene>